<keyword evidence="3" id="KW-0472">Membrane</keyword>
<evidence type="ECO:0000256" key="2">
    <source>
        <dbReference type="SAM" id="MobiDB-lite"/>
    </source>
</evidence>
<sequence>MVHKPWFAIALRPRGVPCRVPGDPRPPNPVSFTTINKARSNRFAVTFIPSFIFLFFFLRLQTKSLLRLTPEARTRNASPIYCRVAATSRQTEAIPSQQRTLSCADESSFPTESMMRLIWTRRCIQGGETGEMGVTGVSMALVVQGQQPLPSIIVNTRARSVSCPSKVHYKVQVTRQRTRENSLRPSARRGATPTPTPAQYVPVTDQSWRFPGGREAKGDFLFCVARKEMDRRRDSQPNPTYISEERFPIEEFLDWRIIDGDSVVIKVRWADGSPDTEEPEEIMHIDSPQTLLNFWRRHGGRGPATDLQEHRILRVLKSKESKKDNMTVTPLGCLAMVGV</sequence>
<evidence type="ECO:0000256" key="1">
    <source>
        <dbReference type="ARBA" id="ARBA00011353"/>
    </source>
</evidence>
<comment type="subunit">
    <text evidence="1">Component of the NuA4 histone acetyltransferase complex.</text>
</comment>
<comment type="caution">
    <text evidence="4">The sequence shown here is derived from an EMBL/GenBank/DDBJ whole genome shotgun (WGS) entry which is preliminary data.</text>
</comment>
<feature type="transmembrane region" description="Helical" evidence="3">
    <location>
        <begin position="43"/>
        <end position="60"/>
    </location>
</feature>
<evidence type="ECO:0000313" key="4">
    <source>
        <dbReference type="EMBL" id="KAF5686043.1"/>
    </source>
</evidence>
<keyword evidence="5" id="KW-1185">Reference proteome</keyword>
<dbReference type="AlphaFoldDB" id="A0A8H5X924"/>
<keyword evidence="3" id="KW-0812">Transmembrane</keyword>
<keyword evidence="3" id="KW-1133">Transmembrane helix</keyword>
<evidence type="ECO:0000313" key="5">
    <source>
        <dbReference type="Proteomes" id="UP000572754"/>
    </source>
</evidence>
<gene>
    <name evidence="4" type="ORF">FCIRC_3141</name>
</gene>
<dbReference type="SUPFAM" id="SSF54160">
    <property type="entry name" value="Chromo domain-like"/>
    <property type="match status" value="1"/>
</dbReference>
<evidence type="ECO:0000256" key="3">
    <source>
        <dbReference type="SAM" id="Phobius"/>
    </source>
</evidence>
<organism evidence="4 5">
    <name type="scientific">Fusarium circinatum</name>
    <name type="common">Pitch canker fungus</name>
    <name type="synonym">Gibberella circinata</name>
    <dbReference type="NCBI Taxonomy" id="48490"/>
    <lineage>
        <taxon>Eukaryota</taxon>
        <taxon>Fungi</taxon>
        <taxon>Dikarya</taxon>
        <taxon>Ascomycota</taxon>
        <taxon>Pezizomycotina</taxon>
        <taxon>Sordariomycetes</taxon>
        <taxon>Hypocreomycetidae</taxon>
        <taxon>Hypocreales</taxon>
        <taxon>Nectriaceae</taxon>
        <taxon>Fusarium</taxon>
        <taxon>Fusarium fujikuroi species complex</taxon>
    </lineage>
</organism>
<protein>
    <submittedName>
        <fullName evidence="4">Uncharacterized protein</fullName>
    </submittedName>
</protein>
<feature type="region of interest" description="Disordered" evidence="2">
    <location>
        <begin position="175"/>
        <end position="203"/>
    </location>
</feature>
<dbReference type="Proteomes" id="UP000572754">
    <property type="component" value="Unassembled WGS sequence"/>
</dbReference>
<proteinExistence type="predicted"/>
<dbReference type="EMBL" id="JAAQPE010000098">
    <property type="protein sequence ID" value="KAF5686043.1"/>
    <property type="molecule type" value="Genomic_DNA"/>
</dbReference>
<name>A0A8H5X924_FUSCI</name>
<dbReference type="InterPro" id="IPR016197">
    <property type="entry name" value="Chromo-like_dom_sf"/>
</dbReference>
<reference evidence="4 5" key="2">
    <citation type="submission" date="2020-05" db="EMBL/GenBank/DDBJ databases">
        <title>Identification and distribution of gene clusters putatively required for synthesis of sphingolipid metabolism inhibitors in phylogenetically diverse species of the filamentous fungus Fusarium.</title>
        <authorList>
            <person name="Kim H.-S."/>
            <person name="Busman M."/>
            <person name="Brown D.W."/>
            <person name="Divon H."/>
            <person name="Uhlig S."/>
            <person name="Proctor R.H."/>
        </authorList>
    </citation>
    <scope>NUCLEOTIDE SEQUENCE [LARGE SCALE GENOMIC DNA]</scope>
    <source>
        <strain evidence="4 5">NRRL 25331</strain>
    </source>
</reference>
<reference evidence="5" key="1">
    <citation type="journal article" date="2020" name="BMC Genomics">
        <title>Correction to: Identification and distribution of gene clusters required for synthesis of sphingolipid metabolism inhibitors in diverse species of the filamentous fungus Fusarium.</title>
        <authorList>
            <person name="Kim H.S."/>
            <person name="Lohmar J.M."/>
            <person name="Busman M."/>
            <person name="Brown D.W."/>
            <person name="Naumann T.A."/>
            <person name="Divon H.H."/>
            <person name="Lysoe E."/>
            <person name="Uhlig S."/>
            <person name="Proctor R.H."/>
        </authorList>
    </citation>
    <scope>NUCLEOTIDE SEQUENCE [LARGE SCALE GENOMIC DNA]</scope>
    <source>
        <strain evidence="5">NRRL 25331</strain>
    </source>
</reference>
<accession>A0A8H5X924</accession>